<name>A0A1G2EQG8_9BACT</name>
<dbReference type="Proteomes" id="UP000176326">
    <property type="component" value="Unassembled WGS sequence"/>
</dbReference>
<evidence type="ECO:0000313" key="9">
    <source>
        <dbReference type="Proteomes" id="UP000176326"/>
    </source>
</evidence>
<dbReference type="NCBIfam" id="TIGR00247">
    <property type="entry name" value="endolytic transglycosylase MltG"/>
    <property type="match status" value="1"/>
</dbReference>
<dbReference type="Pfam" id="PF02618">
    <property type="entry name" value="YceG"/>
    <property type="match status" value="1"/>
</dbReference>
<accession>A0A1G2EQG8</accession>
<dbReference type="GO" id="GO:0071555">
    <property type="term" value="P:cell wall organization"/>
    <property type="evidence" value="ECO:0007669"/>
    <property type="project" value="UniProtKB-KW"/>
</dbReference>
<dbReference type="PANTHER" id="PTHR30518:SF2">
    <property type="entry name" value="ENDOLYTIC MUREIN TRANSGLYCOSYLASE"/>
    <property type="match status" value="1"/>
</dbReference>
<evidence type="ECO:0000256" key="4">
    <source>
        <dbReference type="ARBA" id="ARBA00023136"/>
    </source>
</evidence>
<dbReference type="GO" id="GO:0008932">
    <property type="term" value="F:lytic endotransglycosylase activity"/>
    <property type="evidence" value="ECO:0007669"/>
    <property type="project" value="UniProtKB-UniRule"/>
</dbReference>
<dbReference type="InterPro" id="IPR003770">
    <property type="entry name" value="MLTG-like"/>
</dbReference>
<keyword evidence="6 7" id="KW-0961">Cell wall biogenesis/degradation</keyword>
<dbReference type="Gene3D" id="3.30.160.60">
    <property type="entry name" value="Classic Zinc Finger"/>
    <property type="match status" value="1"/>
</dbReference>
<comment type="similarity">
    <text evidence="7">Belongs to the transglycosylase MltG family.</text>
</comment>
<dbReference type="EC" id="4.2.2.29" evidence="7"/>
<keyword evidence="2 7" id="KW-0812">Transmembrane</keyword>
<evidence type="ECO:0000256" key="7">
    <source>
        <dbReference type="HAMAP-Rule" id="MF_02065"/>
    </source>
</evidence>
<evidence type="ECO:0000256" key="5">
    <source>
        <dbReference type="ARBA" id="ARBA00023239"/>
    </source>
</evidence>
<dbReference type="PANTHER" id="PTHR30518">
    <property type="entry name" value="ENDOLYTIC MUREIN TRANSGLYCOSYLASE"/>
    <property type="match status" value="1"/>
</dbReference>
<proteinExistence type="inferred from homology"/>
<keyword evidence="3 7" id="KW-1133">Transmembrane helix</keyword>
<evidence type="ECO:0000256" key="3">
    <source>
        <dbReference type="ARBA" id="ARBA00022989"/>
    </source>
</evidence>
<gene>
    <name evidence="7" type="primary">mltG</name>
    <name evidence="8" type="ORF">A2427_03225</name>
</gene>
<comment type="subcellular location">
    <subcellularLocation>
        <location evidence="7">Cell membrane</location>
        <topology evidence="7">Single-pass membrane protein</topology>
    </subcellularLocation>
</comment>
<evidence type="ECO:0000256" key="1">
    <source>
        <dbReference type="ARBA" id="ARBA00022475"/>
    </source>
</evidence>
<protein>
    <recommendedName>
        <fullName evidence="7">Endolytic murein transglycosylase</fullName>
        <ecNumber evidence="7">4.2.2.29</ecNumber>
    </recommendedName>
    <alternativeName>
        <fullName evidence="7">Peptidoglycan lytic transglycosylase</fullName>
    </alternativeName>
    <alternativeName>
        <fullName evidence="7">Peptidoglycan polymerization terminase</fullName>
    </alternativeName>
</protein>
<dbReference type="HAMAP" id="MF_02065">
    <property type="entry name" value="MltG"/>
    <property type="match status" value="1"/>
</dbReference>
<keyword evidence="5 7" id="KW-0456">Lyase</keyword>
<reference evidence="8 9" key="1">
    <citation type="journal article" date="2016" name="Nat. Commun.">
        <title>Thousands of microbial genomes shed light on interconnected biogeochemical processes in an aquifer system.</title>
        <authorList>
            <person name="Anantharaman K."/>
            <person name="Brown C.T."/>
            <person name="Hug L.A."/>
            <person name="Sharon I."/>
            <person name="Castelle C.J."/>
            <person name="Probst A.J."/>
            <person name="Thomas B.C."/>
            <person name="Singh A."/>
            <person name="Wilkins M.J."/>
            <person name="Karaoz U."/>
            <person name="Brodie E.L."/>
            <person name="Williams K.H."/>
            <person name="Hubbard S.S."/>
            <person name="Banfield J.F."/>
        </authorList>
    </citation>
    <scope>NUCLEOTIDE SEQUENCE [LARGE SCALE GENOMIC DNA]</scope>
</reference>
<keyword evidence="4 7" id="KW-0472">Membrane</keyword>
<keyword evidence="1 7" id="KW-1003">Cell membrane</keyword>
<feature type="site" description="Important for catalytic activity" evidence="7">
    <location>
        <position position="200"/>
    </location>
</feature>
<dbReference type="GO" id="GO:0009252">
    <property type="term" value="P:peptidoglycan biosynthetic process"/>
    <property type="evidence" value="ECO:0007669"/>
    <property type="project" value="UniProtKB-UniRule"/>
</dbReference>
<comment type="function">
    <text evidence="7">Functions as a peptidoglycan terminase that cleaves nascent peptidoglycan strands endolytically to terminate their elongation.</text>
</comment>
<evidence type="ECO:0000313" key="8">
    <source>
        <dbReference type="EMBL" id="OGZ27997.1"/>
    </source>
</evidence>
<dbReference type="Gene3D" id="3.30.1490.480">
    <property type="entry name" value="Endolytic murein transglycosylase"/>
    <property type="match status" value="1"/>
</dbReference>
<dbReference type="AlphaFoldDB" id="A0A1G2EQG8"/>
<feature type="transmembrane region" description="Helical" evidence="7">
    <location>
        <begin position="7"/>
        <end position="26"/>
    </location>
</feature>
<sequence length="317" mass="35332">MKKISVVVIGFVGLVFWGLLAGMVWWKGATGAPSKNEENVSFLITKGSGAEKIGRNLKETGLIKSAFAFKVYLQVYGLATKVPPGEFELTGNLTLGEIVETLLKGPTELWITVPEGLRREEVVEKFIEGLGLTDEEAVSLRKEFLAESVGMEGYLFPDTYLFPKDIQASRVVNVMRSTFEKKFPGGSEEAVILASILERETLTAKERPVVAGILMNRLNNDWPLQADATIQYALGEPGKWWPRPLTRADLEINSLYNTYKFIGLPPGPIANPGLTSLNAAANPEETEYWYYIHDTDGVIHYAETLEEHNQNVQMYLR</sequence>
<comment type="caution">
    <text evidence="8">The sequence shown here is derived from an EMBL/GenBank/DDBJ whole genome shotgun (WGS) entry which is preliminary data.</text>
</comment>
<dbReference type="EMBL" id="MHMN01000033">
    <property type="protein sequence ID" value="OGZ27997.1"/>
    <property type="molecule type" value="Genomic_DNA"/>
</dbReference>
<dbReference type="GO" id="GO:0005886">
    <property type="term" value="C:plasma membrane"/>
    <property type="evidence" value="ECO:0007669"/>
    <property type="project" value="UniProtKB-SubCell"/>
</dbReference>
<dbReference type="CDD" id="cd08010">
    <property type="entry name" value="MltG_like"/>
    <property type="match status" value="1"/>
</dbReference>
<comment type="catalytic activity">
    <reaction evidence="7">
        <text>a peptidoglycan chain = a peptidoglycan chain with N-acetyl-1,6-anhydromuramyl-[peptide] at the reducing end + a peptidoglycan chain with N-acetylglucosamine at the non-reducing end.</text>
        <dbReference type="EC" id="4.2.2.29"/>
    </reaction>
</comment>
<evidence type="ECO:0000256" key="2">
    <source>
        <dbReference type="ARBA" id="ARBA00022692"/>
    </source>
</evidence>
<organism evidence="8 9">
    <name type="scientific">Candidatus Nealsonbacteria bacterium RIFOXYC1_FULL_40_7</name>
    <dbReference type="NCBI Taxonomy" id="1801678"/>
    <lineage>
        <taxon>Bacteria</taxon>
        <taxon>Candidatus Nealsoniibacteriota</taxon>
    </lineage>
</organism>
<evidence type="ECO:0000256" key="6">
    <source>
        <dbReference type="ARBA" id="ARBA00023316"/>
    </source>
</evidence>